<name>A0A0F9KDS4_9ZZZZ</name>
<comment type="caution">
    <text evidence="2">The sequence shown here is derived from an EMBL/GenBank/DDBJ whole genome shotgun (WGS) entry which is preliminary data.</text>
</comment>
<protein>
    <recommendedName>
        <fullName evidence="1">ATP-grasp domain-containing protein</fullName>
    </recommendedName>
</protein>
<organism evidence="2">
    <name type="scientific">marine sediment metagenome</name>
    <dbReference type="NCBI Taxonomy" id="412755"/>
    <lineage>
        <taxon>unclassified sequences</taxon>
        <taxon>metagenomes</taxon>
        <taxon>ecological metagenomes</taxon>
    </lineage>
</organism>
<feature type="domain" description="ATP-grasp" evidence="1">
    <location>
        <begin position="13"/>
        <end position="180"/>
    </location>
</feature>
<dbReference type="AlphaFoldDB" id="A0A0F9KDS4"/>
<evidence type="ECO:0000259" key="1">
    <source>
        <dbReference type="PROSITE" id="PS50975"/>
    </source>
</evidence>
<sequence>NLGDNTKVSSTHVVKPVSNRGSRGVMRVLAGEYLDAAISYAEQYDPRKHTIVEQWIDGVQLSSESLVQDGKIIYTAFSERNYSRLEETHPFIIEDGGDMPPSILCVHENDYITKAGTELQKCVTAMGLRTGVLKGDIVWDGNNIWIIEVACRLSGGLFCSDQIPETWGVDFVGMAVRLALGERVYNGEIKPYFRRHTAQRFVFPPGISSHTERGPGVIHYGSTREEARQRAYTAINQIEEATK</sequence>
<evidence type="ECO:0000313" key="2">
    <source>
        <dbReference type="EMBL" id="KKM20273.1"/>
    </source>
</evidence>
<dbReference type="InterPro" id="IPR011761">
    <property type="entry name" value="ATP-grasp"/>
</dbReference>
<gene>
    <name evidence="2" type="ORF">LCGC14_1647160</name>
</gene>
<dbReference type="InterPro" id="IPR003806">
    <property type="entry name" value="ATP-grasp_PylC-type"/>
</dbReference>
<dbReference type="EMBL" id="LAZR01013803">
    <property type="protein sequence ID" value="KKM20273.1"/>
    <property type="molecule type" value="Genomic_DNA"/>
</dbReference>
<dbReference type="Gene3D" id="3.30.470.20">
    <property type="entry name" value="ATP-grasp fold, B domain"/>
    <property type="match status" value="1"/>
</dbReference>
<dbReference type="SUPFAM" id="SSF56059">
    <property type="entry name" value="Glutathione synthetase ATP-binding domain-like"/>
    <property type="match status" value="1"/>
</dbReference>
<feature type="non-terminal residue" evidence="2">
    <location>
        <position position="1"/>
    </location>
</feature>
<accession>A0A0F9KDS4</accession>
<dbReference type="GO" id="GO:0046872">
    <property type="term" value="F:metal ion binding"/>
    <property type="evidence" value="ECO:0007669"/>
    <property type="project" value="InterPro"/>
</dbReference>
<dbReference type="GO" id="GO:0005524">
    <property type="term" value="F:ATP binding"/>
    <property type="evidence" value="ECO:0007669"/>
    <property type="project" value="InterPro"/>
</dbReference>
<proteinExistence type="predicted"/>
<dbReference type="Pfam" id="PF02655">
    <property type="entry name" value="ATP-grasp_3"/>
    <property type="match status" value="1"/>
</dbReference>
<reference evidence="2" key="1">
    <citation type="journal article" date="2015" name="Nature">
        <title>Complex archaea that bridge the gap between prokaryotes and eukaryotes.</title>
        <authorList>
            <person name="Spang A."/>
            <person name="Saw J.H."/>
            <person name="Jorgensen S.L."/>
            <person name="Zaremba-Niedzwiedzka K."/>
            <person name="Martijn J."/>
            <person name="Lind A.E."/>
            <person name="van Eijk R."/>
            <person name="Schleper C."/>
            <person name="Guy L."/>
            <person name="Ettema T.J."/>
        </authorList>
    </citation>
    <scope>NUCLEOTIDE SEQUENCE</scope>
</reference>
<dbReference type="PROSITE" id="PS50975">
    <property type="entry name" value="ATP_GRASP"/>
    <property type="match status" value="1"/>
</dbReference>